<sequence>MTFEPLDLQPEELLVFRADDFRILSTSGTTLNLLGIESTALLGRSFLDLLAEPDDGPLRERLQDIAQRGEGRFKFRRPYRQPSGQDVLLRIQVDCVSSAESGPQFIANLSRVSEGRLSAGAITEFLATLDEFEDEVLMFWPDSRRFFYANEAALRRIGVERGELFKLTPSDLYGGPSREELQAILQRMLDGKTRRVIGRRRVKLPDGDAIIVEHDIKYIEPEGCEPRFVAILRNVTAIAKVEEDHRQLQNSLDVLDVEVYMFWPGSYAFAYMNRKALARAGWLETGWHGKGVRDHLSASQFELFTEKCEALLRGPAKTMVFETTDASGTPLEISLHLIEPEGEDPRFLSVYRDIAARKQAEVAKANFMSTISHELRTPLTSIKGALQLIRFHLGQSVPAPVARMIEIVDKNTGRLDGLINDLLDWGKIEAGKLKYEFATFDLVRLARQAIGLNYDAARRHGAEFRLTAAPDHVFCRGDRSRILQVMNNLFSNAAKFAEGTGVVEISVGSTGTQGWFRIRDHAWASLPRRGHLCSSSSHRRICRTIGALAEPGSGLPSRSPSFRRMTARSVSKMSREEGRSFALLSPFRVRSIPP</sequence>
<name>A0A1H5UR18_9RHOB</name>
<dbReference type="InterPro" id="IPR035965">
    <property type="entry name" value="PAS-like_dom_sf"/>
</dbReference>
<evidence type="ECO:0000313" key="10">
    <source>
        <dbReference type="Proteomes" id="UP000236742"/>
    </source>
</evidence>
<dbReference type="PROSITE" id="PS50112">
    <property type="entry name" value="PAS"/>
    <property type="match status" value="1"/>
</dbReference>
<dbReference type="InterPro" id="IPR050736">
    <property type="entry name" value="Sensor_HK_Regulatory"/>
</dbReference>
<reference evidence="9 10" key="1">
    <citation type="submission" date="2016-10" db="EMBL/GenBank/DDBJ databases">
        <authorList>
            <person name="de Groot N.N."/>
        </authorList>
    </citation>
    <scope>NUCLEOTIDE SEQUENCE [LARGE SCALE GENOMIC DNA]</scope>
    <source>
        <strain evidence="9 10">DSM 23413</strain>
    </source>
</reference>
<dbReference type="PANTHER" id="PTHR43711">
    <property type="entry name" value="TWO-COMPONENT HISTIDINE KINASE"/>
    <property type="match status" value="1"/>
</dbReference>
<evidence type="ECO:0000313" key="9">
    <source>
        <dbReference type="EMBL" id="SEF77505.1"/>
    </source>
</evidence>
<keyword evidence="5" id="KW-0902">Two-component regulatory system</keyword>
<feature type="domain" description="PAS" evidence="7">
    <location>
        <begin position="6"/>
        <end position="69"/>
    </location>
</feature>
<feature type="domain" description="SRCR" evidence="8">
    <location>
        <begin position="483"/>
        <end position="546"/>
    </location>
</feature>
<dbReference type="Gene3D" id="3.30.450.20">
    <property type="entry name" value="PAS domain"/>
    <property type="match status" value="3"/>
</dbReference>
<dbReference type="Pfam" id="PF00512">
    <property type="entry name" value="HisKA"/>
    <property type="match status" value="1"/>
</dbReference>
<dbReference type="InterPro" id="IPR013656">
    <property type="entry name" value="PAS_4"/>
</dbReference>
<keyword evidence="4" id="KW-0418">Kinase</keyword>
<evidence type="ECO:0000259" key="8">
    <source>
        <dbReference type="PROSITE" id="PS50287"/>
    </source>
</evidence>
<dbReference type="Pfam" id="PF08448">
    <property type="entry name" value="PAS_4"/>
    <property type="match status" value="1"/>
</dbReference>
<evidence type="ECO:0000256" key="4">
    <source>
        <dbReference type="ARBA" id="ARBA00022777"/>
    </source>
</evidence>
<dbReference type="SMART" id="SM00091">
    <property type="entry name" value="PAS"/>
    <property type="match status" value="3"/>
</dbReference>
<dbReference type="GO" id="GO:0000155">
    <property type="term" value="F:phosphorelay sensor kinase activity"/>
    <property type="evidence" value="ECO:0007669"/>
    <property type="project" value="InterPro"/>
</dbReference>
<dbReference type="SUPFAM" id="SSF47384">
    <property type="entry name" value="Homodimeric domain of signal transducing histidine kinase"/>
    <property type="match status" value="1"/>
</dbReference>
<evidence type="ECO:0000256" key="1">
    <source>
        <dbReference type="ARBA" id="ARBA00000085"/>
    </source>
</evidence>
<dbReference type="PROSITE" id="PS50109">
    <property type="entry name" value="HIS_KIN"/>
    <property type="match status" value="1"/>
</dbReference>
<keyword evidence="10" id="KW-1185">Reference proteome</keyword>
<dbReference type="CDD" id="cd00082">
    <property type="entry name" value="HisKA"/>
    <property type="match status" value="1"/>
</dbReference>
<dbReference type="PROSITE" id="PS50287">
    <property type="entry name" value="SRCR_2"/>
    <property type="match status" value="1"/>
</dbReference>
<evidence type="ECO:0000256" key="3">
    <source>
        <dbReference type="ARBA" id="ARBA00022679"/>
    </source>
</evidence>
<dbReference type="GO" id="GO:0016020">
    <property type="term" value="C:membrane"/>
    <property type="evidence" value="ECO:0007669"/>
    <property type="project" value="InterPro"/>
</dbReference>
<dbReference type="OrthoDB" id="7179697at2"/>
<dbReference type="NCBIfam" id="TIGR00229">
    <property type="entry name" value="sensory_box"/>
    <property type="match status" value="1"/>
</dbReference>
<comment type="catalytic activity">
    <reaction evidence="1">
        <text>ATP + protein L-histidine = ADP + protein N-phospho-L-histidine.</text>
        <dbReference type="EC" id="2.7.13.3"/>
    </reaction>
</comment>
<dbReference type="EMBL" id="FNVD01000004">
    <property type="protein sequence ID" value="SEF77505.1"/>
    <property type="molecule type" value="Genomic_DNA"/>
</dbReference>
<evidence type="ECO:0000256" key="2">
    <source>
        <dbReference type="ARBA" id="ARBA00012438"/>
    </source>
</evidence>
<gene>
    <name evidence="9" type="ORF">SAMN05421751_104228</name>
</gene>
<dbReference type="InterPro" id="IPR003661">
    <property type="entry name" value="HisK_dim/P_dom"/>
</dbReference>
<evidence type="ECO:0000259" key="6">
    <source>
        <dbReference type="PROSITE" id="PS50109"/>
    </source>
</evidence>
<dbReference type="SUPFAM" id="SSF55785">
    <property type="entry name" value="PYP-like sensor domain (PAS domain)"/>
    <property type="match status" value="3"/>
</dbReference>
<dbReference type="CDD" id="cd00130">
    <property type="entry name" value="PAS"/>
    <property type="match status" value="2"/>
</dbReference>
<protein>
    <recommendedName>
        <fullName evidence="2">histidine kinase</fullName>
        <ecNumber evidence="2">2.7.13.3</ecNumber>
    </recommendedName>
</protein>
<dbReference type="Proteomes" id="UP000236742">
    <property type="component" value="Unassembled WGS sequence"/>
</dbReference>
<organism evidence="9 10">
    <name type="scientific">Jhaorihella thermophila</name>
    <dbReference type="NCBI Taxonomy" id="488547"/>
    <lineage>
        <taxon>Bacteria</taxon>
        <taxon>Pseudomonadati</taxon>
        <taxon>Pseudomonadota</taxon>
        <taxon>Alphaproteobacteria</taxon>
        <taxon>Rhodobacterales</taxon>
        <taxon>Paracoccaceae</taxon>
        <taxon>Jhaorihella</taxon>
    </lineage>
</organism>
<dbReference type="InterPro" id="IPR005467">
    <property type="entry name" value="His_kinase_dom"/>
</dbReference>
<proteinExistence type="predicted"/>
<dbReference type="InterPro" id="IPR000014">
    <property type="entry name" value="PAS"/>
</dbReference>
<dbReference type="InterPro" id="IPR036097">
    <property type="entry name" value="HisK_dim/P_sf"/>
</dbReference>
<dbReference type="Gene3D" id="1.10.287.130">
    <property type="match status" value="1"/>
</dbReference>
<dbReference type="Gene3D" id="3.30.565.10">
    <property type="entry name" value="Histidine kinase-like ATPase, C-terminal domain"/>
    <property type="match status" value="1"/>
</dbReference>
<dbReference type="EC" id="2.7.13.3" evidence="2"/>
<dbReference type="InterPro" id="IPR001190">
    <property type="entry name" value="SRCR"/>
</dbReference>
<dbReference type="AlphaFoldDB" id="A0A1H5UR18"/>
<accession>A0A1H5UR18</accession>
<dbReference type="InterPro" id="IPR036890">
    <property type="entry name" value="HATPase_C_sf"/>
</dbReference>
<feature type="domain" description="Histidine kinase" evidence="6">
    <location>
        <begin position="370"/>
        <end position="520"/>
    </location>
</feature>
<dbReference type="SUPFAM" id="SSF55874">
    <property type="entry name" value="ATPase domain of HSP90 chaperone/DNA topoisomerase II/histidine kinase"/>
    <property type="match status" value="1"/>
</dbReference>
<dbReference type="SMART" id="SM00388">
    <property type="entry name" value="HisKA"/>
    <property type="match status" value="1"/>
</dbReference>
<keyword evidence="3" id="KW-0808">Transferase</keyword>
<dbReference type="Pfam" id="PF13426">
    <property type="entry name" value="PAS_9"/>
    <property type="match status" value="1"/>
</dbReference>
<evidence type="ECO:0000259" key="7">
    <source>
        <dbReference type="PROSITE" id="PS50112"/>
    </source>
</evidence>
<evidence type="ECO:0000256" key="5">
    <source>
        <dbReference type="ARBA" id="ARBA00023012"/>
    </source>
</evidence>
<dbReference type="PANTHER" id="PTHR43711:SF1">
    <property type="entry name" value="HISTIDINE KINASE 1"/>
    <property type="match status" value="1"/>
</dbReference>